<dbReference type="Proteomes" id="UP001224775">
    <property type="component" value="Unassembled WGS sequence"/>
</dbReference>
<sequence length="413" mass="46295">MMTAKILMYSLPININLEELRIFEGIQLGSLRISIISYHLQAYNTIIMVLVNNKHSPTVKSNRGIRLDSNESFSSSAINVGDANLTKKHINDNDTIHKVHNTPDIIIELNSTSCPNVQSLLSAYKGHLVDVGSCLLESLRNTAPQQLAARVGDYNENLFYEMQDNDKDISGIIDGVEHDDQQLQEDIDAFESSICSSLQHTNLTYRGSFMRTESTIYQPAHVDYDYPILEQYGTKLFLAFFPLTKEGAYLQLWQEPSKEENDGGGDEPIEGTVVFIPYGKMLIMPSDTIHGGGFKRGSSGNLRFHLYIALEEDVVRKENNITLLDHPMNKYTEKHDRRHELCERFVDAEGLESLLGAYFDVHSEDSAATNDCNGASSTKSSKLDFHNAIETDFAGRSASHVNLFGLSEEVEVM</sequence>
<dbReference type="EMBL" id="JATAAI010000022">
    <property type="protein sequence ID" value="KAK1738111.1"/>
    <property type="molecule type" value="Genomic_DNA"/>
</dbReference>
<protein>
    <submittedName>
        <fullName evidence="1">Uncharacterized protein</fullName>
    </submittedName>
</protein>
<reference evidence="1" key="1">
    <citation type="submission" date="2023-06" db="EMBL/GenBank/DDBJ databases">
        <title>Survivors Of The Sea: Transcriptome response of Skeletonema marinoi to long-term dormancy.</title>
        <authorList>
            <person name="Pinder M.I.M."/>
            <person name="Kourtchenko O."/>
            <person name="Robertson E.K."/>
            <person name="Larsson T."/>
            <person name="Maumus F."/>
            <person name="Osuna-Cruz C.M."/>
            <person name="Vancaester E."/>
            <person name="Stenow R."/>
            <person name="Vandepoele K."/>
            <person name="Ploug H."/>
            <person name="Bruchert V."/>
            <person name="Godhe A."/>
            <person name="Topel M."/>
        </authorList>
    </citation>
    <scope>NUCLEOTIDE SEQUENCE</scope>
    <source>
        <strain evidence="1">R05AC</strain>
    </source>
</reference>
<evidence type="ECO:0000313" key="2">
    <source>
        <dbReference type="Proteomes" id="UP001224775"/>
    </source>
</evidence>
<dbReference type="AlphaFoldDB" id="A0AAD8Y1Y2"/>
<comment type="caution">
    <text evidence="1">The sequence shown here is derived from an EMBL/GenBank/DDBJ whole genome shotgun (WGS) entry which is preliminary data.</text>
</comment>
<organism evidence="1 2">
    <name type="scientific">Skeletonema marinoi</name>
    <dbReference type="NCBI Taxonomy" id="267567"/>
    <lineage>
        <taxon>Eukaryota</taxon>
        <taxon>Sar</taxon>
        <taxon>Stramenopiles</taxon>
        <taxon>Ochrophyta</taxon>
        <taxon>Bacillariophyta</taxon>
        <taxon>Coscinodiscophyceae</taxon>
        <taxon>Thalassiosirophycidae</taxon>
        <taxon>Thalassiosirales</taxon>
        <taxon>Skeletonemataceae</taxon>
        <taxon>Skeletonema</taxon>
        <taxon>Skeletonema marinoi-dohrnii complex</taxon>
    </lineage>
</organism>
<keyword evidence="2" id="KW-1185">Reference proteome</keyword>
<gene>
    <name evidence="1" type="ORF">QTG54_011405</name>
</gene>
<name>A0AAD8Y1Y2_9STRA</name>
<accession>A0AAD8Y1Y2</accession>
<evidence type="ECO:0000313" key="1">
    <source>
        <dbReference type="EMBL" id="KAK1738111.1"/>
    </source>
</evidence>
<proteinExistence type="predicted"/>